<feature type="domain" description="Zinc-binding loop region of homing endonuclease" evidence="1">
    <location>
        <begin position="139"/>
        <end position="249"/>
    </location>
</feature>
<dbReference type="InterPro" id="IPR044925">
    <property type="entry name" value="His-Me_finger_sf"/>
</dbReference>
<protein>
    <recommendedName>
        <fullName evidence="1">Zinc-binding loop region of homing endonuclease domain-containing protein</fullName>
    </recommendedName>
</protein>
<dbReference type="InterPro" id="IPR008704">
    <property type="entry name" value="Endonuclease_Zinc-binding_loop"/>
</dbReference>
<dbReference type="SUPFAM" id="SSF54060">
    <property type="entry name" value="His-Me finger endonucleases"/>
    <property type="match status" value="1"/>
</dbReference>
<sequence length="262" mass="28662">MSLPPKKNFDIFNFATGSKRKAEEEEGLGPPAPAKKLQIAAPVPTVPKPLLALSIPLAMVREFLSKMTGDVSAAASTKQKNQNLMPVLRSLADTDLKFPQGLDHGHCRALWVRKAGIGGKVVESLKLKEGGGNNDSPRVVCPGLDGKKIYLYHLVVVDEASRSPSPRLSLDLLAGVSQQKAELCAKTILHLCGHKWCTEPSHFAVGSKMLNDEQTSCHRILQSAETQEEYETIQRVACRHIPKCWTVLYSGEFADQVGWALE</sequence>
<dbReference type="HOGENOM" id="CLU_1062082_0_0_1"/>
<dbReference type="Pfam" id="PF05551">
    <property type="entry name" value="zf-His_Me_endon"/>
    <property type="match status" value="1"/>
</dbReference>
<accession>A0A0C3CS37</accession>
<evidence type="ECO:0000313" key="2">
    <source>
        <dbReference type="EMBL" id="KIM92492.1"/>
    </source>
</evidence>
<dbReference type="OrthoDB" id="10497559at2759"/>
<reference evidence="2 3" key="1">
    <citation type="submission" date="2014-04" db="EMBL/GenBank/DDBJ databases">
        <authorList>
            <consortium name="DOE Joint Genome Institute"/>
            <person name="Kuo A."/>
            <person name="Martino E."/>
            <person name="Perotto S."/>
            <person name="Kohler A."/>
            <person name="Nagy L.G."/>
            <person name="Floudas D."/>
            <person name="Copeland A."/>
            <person name="Barry K.W."/>
            <person name="Cichocki N."/>
            <person name="Veneault-Fourrey C."/>
            <person name="LaButti K."/>
            <person name="Lindquist E.A."/>
            <person name="Lipzen A."/>
            <person name="Lundell T."/>
            <person name="Morin E."/>
            <person name="Murat C."/>
            <person name="Sun H."/>
            <person name="Tunlid A."/>
            <person name="Henrissat B."/>
            <person name="Grigoriev I.V."/>
            <person name="Hibbett D.S."/>
            <person name="Martin F."/>
            <person name="Nordberg H.P."/>
            <person name="Cantor M.N."/>
            <person name="Hua S.X."/>
        </authorList>
    </citation>
    <scope>NUCLEOTIDE SEQUENCE [LARGE SCALE GENOMIC DNA]</scope>
    <source>
        <strain evidence="2 3">Zn</strain>
    </source>
</reference>
<reference evidence="3" key="2">
    <citation type="submission" date="2015-01" db="EMBL/GenBank/DDBJ databases">
        <title>Evolutionary Origins and Diversification of the Mycorrhizal Mutualists.</title>
        <authorList>
            <consortium name="DOE Joint Genome Institute"/>
            <consortium name="Mycorrhizal Genomics Consortium"/>
            <person name="Kohler A."/>
            <person name="Kuo A."/>
            <person name="Nagy L.G."/>
            <person name="Floudas D."/>
            <person name="Copeland A."/>
            <person name="Barry K.W."/>
            <person name="Cichocki N."/>
            <person name="Veneault-Fourrey C."/>
            <person name="LaButti K."/>
            <person name="Lindquist E.A."/>
            <person name="Lipzen A."/>
            <person name="Lundell T."/>
            <person name="Morin E."/>
            <person name="Murat C."/>
            <person name="Riley R."/>
            <person name="Ohm R."/>
            <person name="Sun H."/>
            <person name="Tunlid A."/>
            <person name="Henrissat B."/>
            <person name="Grigoriev I.V."/>
            <person name="Hibbett D.S."/>
            <person name="Martin F."/>
        </authorList>
    </citation>
    <scope>NUCLEOTIDE SEQUENCE [LARGE SCALE GENOMIC DNA]</scope>
    <source>
        <strain evidence="3">Zn</strain>
    </source>
</reference>
<dbReference type="AlphaFoldDB" id="A0A0C3CS37"/>
<evidence type="ECO:0000313" key="3">
    <source>
        <dbReference type="Proteomes" id="UP000054321"/>
    </source>
</evidence>
<evidence type="ECO:0000259" key="1">
    <source>
        <dbReference type="Pfam" id="PF05551"/>
    </source>
</evidence>
<dbReference type="EMBL" id="KN832937">
    <property type="protein sequence ID" value="KIM92492.1"/>
    <property type="molecule type" value="Genomic_DNA"/>
</dbReference>
<proteinExistence type="predicted"/>
<dbReference type="InParanoid" id="A0A0C3CS37"/>
<organism evidence="2 3">
    <name type="scientific">Oidiodendron maius (strain Zn)</name>
    <dbReference type="NCBI Taxonomy" id="913774"/>
    <lineage>
        <taxon>Eukaryota</taxon>
        <taxon>Fungi</taxon>
        <taxon>Dikarya</taxon>
        <taxon>Ascomycota</taxon>
        <taxon>Pezizomycotina</taxon>
        <taxon>Leotiomycetes</taxon>
        <taxon>Leotiomycetes incertae sedis</taxon>
        <taxon>Myxotrichaceae</taxon>
        <taxon>Oidiodendron</taxon>
    </lineage>
</organism>
<keyword evidence="3" id="KW-1185">Reference proteome</keyword>
<name>A0A0C3CS37_OIDMZ</name>
<gene>
    <name evidence="2" type="ORF">OIDMADRAFT_62545</name>
</gene>
<dbReference type="Proteomes" id="UP000054321">
    <property type="component" value="Unassembled WGS sequence"/>
</dbReference>